<dbReference type="WBParaSite" id="PS1159_v2.g8506.t2">
    <property type="protein sequence ID" value="PS1159_v2.g8506.t2"/>
    <property type="gene ID" value="PS1159_v2.g8506"/>
</dbReference>
<organism evidence="1 2">
    <name type="scientific">Panagrolaimus sp. PS1159</name>
    <dbReference type="NCBI Taxonomy" id="55785"/>
    <lineage>
        <taxon>Eukaryota</taxon>
        <taxon>Metazoa</taxon>
        <taxon>Ecdysozoa</taxon>
        <taxon>Nematoda</taxon>
        <taxon>Chromadorea</taxon>
        <taxon>Rhabditida</taxon>
        <taxon>Tylenchina</taxon>
        <taxon>Panagrolaimomorpha</taxon>
        <taxon>Panagrolaimoidea</taxon>
        <taxon>Panagrolaimidae</taxon>
        <taxon>Panagrolaimus</taxon>
    </lineage>
</organism>
<dbReference type="Proteomes" id="UP000887580">
    <property type="component" value="Unplaced"/>
</dbReference>
<proteinExistence type="predicted"/>
<sequence length="363" mass="42842">MEVENIFYQMQLKRFEQFKSQNPENEDFDVIFQIDGKKLYANKYMLTSISETFKSMLSERWTTKDEPITLDGYRFEEFYQFLCFIYSGGCLITDENVFTMIDIAEYYMVEAFKDVCDEYLSNMEYDINNISTFMDCVNKYSLVKLRANLVEYVDNNFIDLLEAITLNAKKFELDYFFESERTPFREENLFEAIYNLAEKRIYNLAEKRVTEKRVIESASVKNAIKEELSDLLPKFDFIKMSHKFLLSFVVTKCGFLFPHEDLGEILVQNYNNEGKKTVKFLETGFLSDPSDDEEANMSQNNDEMSMEGCPRLRDYLDFDLLQSDDENEYENDEISMNGPFLDHILHDFERSVYAFGISNDSDA</sequence>
<protein>
    <submittedName>
        <fullName evidence="2">BTB domain-containing protein</fullName>
    </submittedName>
</protein>
<reference evidence="2" key="1">
    <citation type="submission" date="2022-11" db="UniProtKB">
        <authorList>
            <consortium name="WormBaseParasite"/>
        </authorList>
    </citation>
    <scope>IDENTIFICATION</scope>
</reference>
<evidence type="ECO:0000313" key="2">
    <source>
        <dbReference type="WBParaSite" id="PS1159_v2.g8506.t2"/>
    </source>
</evidence>
<evidence type="ECO:0000313" key="1">
    <source>
        <dbReference type="Proteomes" id="UP000887580"/>
    </source>
</evidence>
<accession>A0AC35GTZ9</accession>
<name>A0AC35GTZ9_9BILA</name>